<sequence length="164" mass="18338">MSDDIDGGSKAGVRRFSVQVPRRFWLSFIPTACKSLITTERRYSCIASKRCMTTTMAEAISSPRRILSYSYLGVSLSWRVGGSLLPLCSRLQHSIHSSSDVAWSRRPSPHPMRWENRAQVGHYSITPIRLSTSTKALVVQTGTIVHFGELSWSPISNLPTTRGR</sequence>
<evidence type="ECO:0000313" key="2">
    <source>
        <dbReference type="Proteomes" id="UP000053477"/>
    </source>
</evidence>
<dbReference type="InParanoid" id="A0A0H2RQK1"/>
<gene>
    <name evidence="1" type="ORF">SCHPADRAFT_341085</name>
</gene>
<name>A0A0H2RQK1_9AGAM</name>
<keyword evidence="2" id="KW-1185">Reference proteome</keyword>
<reference evidence="1 2" key="1">
    <citation type="submission" date="2015-04" db="EMBL/GenBank/DDBJ databases">
        <title>Complete genome sequence of Schizopora paradoxa KUC8140, a cosmopolitan wood degrader in East Asia.</title>
        <authorList>
            <consortium name="DOE Joint Genome Institute"/>
            <person name="Min B."/>
            <person name="Park H."/>
            <person name="Jang Y."/>
            <person name="Kim J.-J."/>
            <person name="Kim K.H."/>
            <person name="Pangilinan J."/>
            <person name="Lipzen A."/>
            <person name="Riley R."/>
            <person name="Grigoriev I.V."/>
            <person name="Spatafora J.W."/>
            <person name="Choi I.-G."/>
        </authorList>
    </citation>
    <scope>NUCLEOTIDE SEQUENCE [LARGE SCALE GENOMIC DNA]</scope>
    <source>
        <strain evidence="1 2">KUC8140</strain>
    </source>
</reference>
<accession>A0A0H2RQK1</accession>
<dbReference type="EMBL" id="KQ085952">
    <property type="protein sequence ID" value="KLO13892.1"/>
    <property type="molecule type" value="Genomic_DNA"/>
</dbReference>
<organism evidence="1 2">
    <name type="scientific">Schizopora paradoxa</name>
    <dbReference type="NCBI Taxonomy" id="27342"/>
    <lineage>
        <taxon>Eukaryota</taxon>
        <taxon>Fungi</taxon>
        <taxon>Dikarya</taxon>
        <taxon>Basidiomycota</taxon>
        <taxon>Agaricomycotina</taxon>
        <taxon>Agaricomycetes</taxon>
        <taxon>Hymenochaetales</taxon>
        <taxon>Schizoporaceae</taxon>
        <taxon>Schizopora</taxon>
    </lineage>
</organism>
<dbReference type="AlphaFoldDB" id="A0A0H2RQK1"/>
<proteinExistence type="predicted"/>
<dbReference type="Proteomes" id="UP000053477">
    <property type="component" value="Unassembled WGS sequence"/>
</dbReference>
<evidence type="ECO:0000313" key="1">
    <source>
        <dbReference type="EMBL" id="KLO13892.1"/>
    </source>
</evidence>
<protein>
    <submittedName>
        <fullName evidence="1">Uncharacterized protein</fullName>
    </submittedName>
</protein>